<dbReference type="Gene3D" id="3.30.1240.10">
    <property type="match status" value="1"/>
</dbReference>
<evidence type="ECO:0000256" key="1">
    <source>
        <dbReference type="ARBA" id="ARBA00001946"/>
    </source>
</evidence>
<name>Q56637_VIBCL</name>
<accession>Q56637</accession>
<dbReference type="Pfam" id="PF08282">
    <property type="entry name" value="Hydrolase_3"/>
    <property type="match status" value="1"/>
</dbReference>
<evidence type="ECO:0000313" key="4">
    <source>
        <dbReference type="EMBL" id="BAA08492.1"/>
    </source>
</evidence>
<evidence type="ECO:0000256" key="3">
    <source>
        <dbReference type="ARBA" id="ARBA00022842"/>
    </source>
</evidence>
<reference evidence="4" key="1">
    <citation type="journal article" date="1996" name="Biochim. Biophys. Acta">
        <title>Genetic analysis of the chromosomal region encoding lysophospholipase L2 of Vibrio cholerae O1.</title>
        <authorList>
            <person name="Whayeb S.A."/>
            <person name="Yamamoto K."/>
            <person name="Tojo H."/>
            <person name="Honda T."/>
        </authorList>
    </citation>
    <scope>NUCLEOTIDE SEQUENCE</scope>
    <source>
        <strain evidence="4">N86</strain>
    </source>
</reference>
<dbReference type="PROSITE" id="PS01228">
    <property type="entry name" value="COF_1"/>
    <property type="match status" value="1"/>
</dbReference>
<evidence type="ECO:0000256" key="2">
    <source>
        <dbReference type="ARBA" id="ARBA00022801"/>
    </source>
</evidence>
<protein>
    <submittedName>
        <fullName evidence="4">ORF2</fullName>
    </submittedName>
</protein>
<dbReference type="GO" id="GO:0016787">
    <property type="term" value="F:hydrolase activity"/>
    <property type="evidence" value="ECO:0007669"/>
    <property type="project" value="UniProtKB-KW"/>
</dbReference>
<keyword evidence="2" id="KW-0378">Hydrolase</keyword>
<organism evidence="4">
    <name type="scientific">Vibrio cholerae</name>
    <dbReference type="NCBI Taxonomy" id="666"/>
    <lineage>
        <taxon>Bacteria</taxon>
        <taxon>Pseudomonadati</taxon>
        <taxon>Pseudomonadota</taxon>
        <taxon>Gammaproteobacteria</taxon>
        <taxon>Vibrionales</taxon>
        <taxon>Vibrionaceae</taxon>
        <taxon>Vibrio</taxon>
    </lineage>
</organism>
<dbReference type="EMBL" id="D49541">
    <property type="protein sequence ID" value="BAA08492.1"/>
    <property type="molecule type" value="Genomic_DNA"/>
</dbReference>
<dbReference type="InterPro" id="IPR036412">
    <property type="entry name" value="HAD-like_sf"/>
</dbReference>
<dbReference type="SUPFAM" id="SSF56784">
    <property type="entry name" value="HAD-like"/>
    <property type="match status" value="1"/>
</dbReference>
<dbReference type="PANTHER" id="PTHR47267:SF4">
    <property type="entry name" value="PYRIDOXAL PHOSPHATE PHOSPHATASE YIGL"/>
    <property type="match status" value="1"/>
</dbReference>
<dbReference type="AlphaFoldDB" id="Q56637"/>
<dbReference type="SMR" id="Q56637"/>
<comment type="cofactor">
    <cofactor evidence="1">
        <name>Mg(2+)</name>
        <dbReference type="ChEBI" id="CHEBI:18420"/>
    </cofactor>
</comment>
<keyword evidence="3" id="KW-0460">Magnesium</keyword>
<dbReference type="PANTHER" id="PTHR47267">
    <property type="match status" value="1"/>
</dbReference>
<proteinExistence type="predicted"/>
<sequence>MTTSAHKHPYKIVASDLDGTLLAPNHQLKRIFETDFETAARKDLPLFSRQAVTTLMSRGLREIAGIPAYMITSNGARVHDQNDQLMYSKNVPQDLVQAIIDVVKHDKQLFVHLYRNDEWMLNKEDEILRDFHEDSGFTYRVFDVNNAPTDASRKFSSLKKTKIMNIWCSTKPY</sequence>